<dbReference type="FunFam" id="1.20.1260.10:FF:000002">
    <property type="entry name" value="Ferritin, mitochondrial"/>
    <property type="match status" value="1"/>
</dbReference>
<keyword evidence="4 9" id="KW-0560">Oxidoreductase</keyword>
<dbReference type="SUPFAM" id="SSF47240">
    <property type="entry name" value="Ferritin-like"/>
    <property type="match status" value="1"/>
</dbReference>
<dbReference type="Proteomes" id="UP000085678">
    <property type="component" value="Unplaced"/>
</dbReference>
<evidence type="ECO:0000256" key="7">
    <source>
        <dbReference type="ARBA" id="ARBA00047990"/>
    </source>
</evidence>
<dbReference type="InterPro" id="IPR009078">
    <property type="entry name" value="Ferritin-like_SF"/>
</dbReference>
<dbReference type="OMA" id="HEYMKNG"/>
<evidence type="ECO:0000256" key="2">
    <source>
        <dbReference type="ARBA" id="ARBA00022434"/>
    </source>
</evidence>
<sequence length="191" mass="21881">MSLARQNYHVECEAAVNKQINLEFYASYVYDSMSAYFDRDDVALPGFSAFFRHQADEEREHAFMFIKFQNTRGGRVVLQPIPKPSKDEWGSGLDAMKSALEIEKETNQALLDLHKMASKHHDTQMGDFIEETQLTMMVEEIKHISDYITTLQKVGPGLGEWLFDKEHLQHEYMKNGCGEKKPAAEGDAKLT</sequence>
<evidence type="ECO:0000256" key="5">
    <source>
        <dbReference type="ARBA" id="ARBA00023004"/>
    </source>
</evidence>
<dbReference type="PROSITE" id="PS50905">
    <property type="entry name" value="FERRITIN_LIKE"/>
    <property type="match status" value="1"/>
</dbReference>
<protein>
    <recommendedName>
        <fullName evidence="9">Ferritin</fullName>
        <ecNumber evidence="9">1.16.3.1</ecNumber>
    </recommendedName>
</protein>
<gene>
    <name evidence="12" type="primary">LOC106150465</name>
</gene>
<name>A0A1S3J5E8_LINAN</name>
<evidence type="ECO:0000256" key="1">
    <source>
        <dbReference type="ARBA" id="ARBA00007513"/>
    </source>
</evidence>
<keyword evidence="11" id="KW-1185">Reference proteome</keyword>
<dbReference type="GO" id="GO:0008198">
    <property type="term" value="F:ferrous iron binding"/>
    <property type="evidence" value="ECO:0007669"/>
    <property type="project" value="TreeGrafter"/>
</dbReference>
<reference evidence="12" key="1">
    <citation type="submission" date="2025-08" db="UniProtKB">
        <authorList>
            <consortium name="RefSeq"/>
        </authorList>
    </citation>
    <scope>IDENTIFICATION</scope>
    <source>
        <tissue evidence="12">Gonads</tissue>
    </source>
</reference>
<accession>A0A1S3J5E8</accession>
<evidence type="ECO:0000256" key="3">
    <source>
        <dbReference type="ARBA" id="ARBA00022723"/>
    </source>
</evidence>
<comment type="similarity">
    <text evidence="1 9">Belongs to the ferritin family.</text>
</comment>
<dbReference type="Gene3D" id="1.20.1260.10">
    <property type="match status" value="1"/>
</dbReference>
<dbReference type="GO" id="GO:0008199">
    <property type="term" value="F:ferric iron binding"/>
    <property type="evidence" value="ECO:0007669"/>
    <property type="project" value="InterPro"/>
</dbReference>
<dbReference type="GO" id="GO:0006826">
    <property type="term" value="P:iron ion transport"/>
    <property type="evidence" value="ECO:0007669"/>
    <property type="project" value="InterPro"/>
</dbReference>
<comment type="function">
    <text evidence="9">Stores iron in a soluble, non-toxic, readily available form. Important for iron homeostasis. Iron is taken up in the ferrous form and deposited as ferric hydroxides after oxidation.</text>
</comment>
<evidence type="ECO:0000256" key="8">
    <source>
        <dbReference type="PIRSR" id="PIRSR601519-1"/>
    </source>
</evidence>
<dbReference type="GO" id="GO:0005737">
    <property type="term" value="C:cytoplasm"/>
    <property type="evidence" value="ECO:0007669"/>
    <property type="project" value="TreeGrafter"/>
</dbReference>
<feature type="domain" description="Ferritin-like diiron" evidence="10">
    <location>
        <begin position="6"/>
        <end position="155"/>
    </location>
</feature>
<feature type="binding site" evidence="8">
    <location>
        <position position="58"/>
    </location>
    <ligand>
        <name>Fe cation</name>
        <dbReference type="ChEBI" id="CHEBI:24875"/>
        <label>1</label>
    </ligand>
</feature>
<dbReference type="GeneID" id="106150465"/>
<dbReference type="InterPro" id="IPR008331">
    <property type="entry name" value="Ferritin_DPS_dom"/>
</dbReference>
<evidence type="ECO:0000259" key="10">
    <source>
        <dbReference type="PROSITE" id="PS50905"/>
    </source>
</evidence>
<evidence type="ECO:0000256" key="4">
    <source>
        <dbReference type="ARBA" id="ARBA00023002"/>
    </source>
</evidence>
<dbReference type="InterPro" id="IPR012347">
    <property type="entry name" value="Ferritin-like"/>
</dbReference>
<dbReference type="AlphaFoldDB" id="A0A1S3J5E8"/>
<dbReference type="PANTHER" id="PTHR11431">
    <property type="entry name" value="FERRITIN"/>
    <property type="match status" value="1"/>
</dbReference>
<dbReference type="OrthoDB" id="186462at2759"/>
<evidence type="ECO:0000313" key="12">
    <source>
        <dbReference type="RefSeq" id="XP_013378768.1"/>
    </source>
</evidence>
<dbReference type="STRING" id="7574.A0A1S3J5E8"/>
<dbReference type="GO" id="GO:0006879">
    <property type="term" value="P:intracellular iron ion homeostasis"/>
    <property type="evidence" value="ECO:0007669"/>
    <property type="project" value="UniProtKB-KW"/>
</dbReference>
<organism evidence="11 12">
    <name type="scientific">Lingula anatina</name>
    <name type="common">Brachiopod</name>
    <name type="synonym">Lingula unguis</name>
    <dbReference type="NCBI Taxonomy" id="7574"/>
    <lineage>
        <taxon>Eukaryota</taxon>
        <taxon>Metazoa</taxon>
        <taxon>Spiralia</taxon>
        <taxon>Lophotrochozoa</taxon>
        <taxon>Brachiopoda</taxon>
        <taxon>Linguliformea</taxon>
        <taxon>Lingulata</taxon>
        <taxon>Lingulida</taxon>
        <taxon>Linguloidea</taxon>
        <taxon>Lingulidae</taxon>
        <taxon>Lingula</taxon>
    </lineage>
</organism>
<dbReference type="InterPro" id="IPR001519">
    <property type="entry name" value="Ferritin"/>
</dbReference>
<evidence type="ECO:0000313" key="11">
    <source>
        <dbReference type="Proteomes" id="UP000085678"/>
    </source>
</evidence>
<dbReference type="RefSeq" id="XP_013378768.1">
    <property type="nucleotide sequence ID" value="XM_013523314.2"/>
</dbReference>
<dbReference type="InParanoid" id="A0A1S3J5E8"/>
<dbReference type="GO" id="GO:0004322">
    <property type="term" value="F:ferroxidase activity"/>
    <property type="evidence" value="ECO:0007669"/>
    <property type="project" value="UniProtKB-EC"/>
</dbReference>
<keyword evidence="2 9" id="KW-0409">Iron storage</keyword>
<dbReference type="FunCoup" id="A0A1S3J5E8">
    <property type="interactions" value="45"/>
</dbReference>
<dbReference type="Pfam" id="PF00210">
    <property type="entry name" value="Ferritin"/>
    <property type="match status" value="1"/>
</dbReference>
<feature type="binding site" evidence="8">
    <location>
        <position position="61"/>
    </location>
    <ligand>
        <name>Fe cation</name>
        <dbReference type="ChEBI" id="CHEBI:24875"/>
        <label>1</label>
    </ligand>
</feature>
<dbReference type="PANTHER" id="PTHR11431:SF75">
    <property type="entry name" value="FERRITIN"/>
    <property type="match status" value="1"/>
</dbReference>
<evidence type="ECO:0000256" key="6">
    <source>
        <dbReference type="ARBA" id="ARBA00025111"/>
    </source>
</evidence>
<keyword evidence="5 8" id="KW-0408">Iron</keyword>
<proteinExistence type="inferred from homology"/>
<keyword evidence="3 8" id="KW-0479">Metal-binding</keyword>
<comment type="catalytic activity">
    <reaction evidence="7 9">
        <text>4 Fe(2+) + O2 + 4 H(+) = 4 Fe(3+) + 2 H2O</text>
        <dbReference type="Rhea" id="RHEA:11148"/>
        <dbReference type="ChEBI" id="CHEBI:15377"/>
        <dbReference type="ChEBI" id="CHEBI:15378"/>
        <dbReference type="ChEBI" id="CHEBI:15379"/>
        <dbReference type="ChEBI" id="CHEBI:29033"/>
        <dbReference type="ChEBI" id="CHEBI:29034"/>
        <dbReference type="EC" id="1.16.3.1"/>
    </reaction>
</comment>
<comment type="function">
    <text evidence="6">Stores iron in a soluble, non-toxic, readily available form. Important for iron homeostasis. Has ferroxidase activity. Iron is taken up in the ferrous form and deposited as ferric hydroxides after oxidation.</text>
</comment>
<feature type="binding site" evidence="8">
    <location>
        <position position="103"/>
    </location>
    <ligand>
        <name>Fe cation</name>
        <dbReference type="ChEBI" id="CHEBI:24875"/>
        <label>1</label>
    </ligand>
</feature>
<dbReference type="EC" id="1.16.3.1" evidence="9"/>
<dbReference type="KEGG" id="lak:106150465"/>
<dbReference type="CDD" id="cd01056">
    <property type="entry name" value="Euk_Ferritin"/>
    <property type="match status" value="1"/>
</dbReference>
<feature type="binding site" evidence="8">
    <location>
        <position position="23"/>
    </location>
    <ligand>
        <name>Fe cation</name>
        <dbReference type="ChEBI" id="CHEBI:24875"/>
        <label>1</label>
    </ligand>
</feature>
<dbReference type="InterPro" id="IPR009040">
    <property type="entry name" value="Ferritin-like_diiron"/>
</dbReference>
<evidence type="ECO:0000256" key="9">
    <source>
        <dbReference type="RuleBase" id="RU361145"/>
    </source>
</evidence>